<dbReference type="InterPro" id="IPR038071">
    <property type="entry name" value="UROD/MetE-like_sf"/>
</dbReference>
<dbReference type="AlphaFoldDB" id="A0A0F9G152"/>
<feature type="domain" description="Uroporphyrinogen decarboxylase (URO-D)" evidence="1">
    <location>
        <begin position="63"/>
        <end position="201"/>
    </location>
</feature>
<feature type="non-terminal residue" evidence="2">
    <location>
        <position position="1"/>
    </location>
</feature>
<proteinExistence type="predicted"/>
<evidence type="ECO:0000259" key="1">
    <source>
        <dbReference type="Pfam" id="PF01208"/>
    </source>
</evidence>
<accession>A0A0F9G152</accession>
<evidence type="ECO:0000313" key="2">
    <source>
        <dbReference type="EMBL" id="KKL57117.1"/>
    </source>
</evidence>
<dbReference type="Pfam" id="PF01208">
    <property type="entry name" value="URO-D"/>
    <property type="match status" value="1"/>
</dbReference>
<dbReference type="Gene3D" id="3.20.20.210">
    <property type="match status" value="1"/>
</dbReference>
<organism evidence="2">
    <name type="scientific">marine sediment metagenome</name>
    <dbReference type="NCBI Taxonomy" id="412755"/>
    <lineage>
        <taxon>unclassified sequences</taxon>
        <taxon>metagenomes</taxon>
        <taxon>ecological metagenomes</taxon>
    </lineage>
</organism>
<dbReference type="PANTHER" id="PTHR47099:SF1">
    <property type="entry name" value="METHYLCOBAMIDE:COM METHYLTRANSFERASE MTBA"/>
    <property type="match status" value="1"/>
</dbReference>
<dbReference type="EMBL" id="LAZR01030274">
    <property type="protein sequence ID" value="KKL57117.1"/>
    <property type="molecule type" value="Genomic_DNA"/>
</dbReference>
<name>A0A0F9G152_9ZZZZ</name>
<dbReference type="SUPFAM" id="SSF51726">
    <property type="entry name" value="UROD/MetE-like"/>
    <property type="match status" value="1"/>
</dbReference>
<protein>
    <recommendedName>
        <fullName evidence="1">Uroporphyrinogen decarboxylase (URO-D) domain-containing protein</fullName>
    </recommendedName>
</protein>
<dbReference type="GO" id="GO:0004853">
    <property type="term" value="F:uroporphyrinogen decarboxylase activity"/>
    <property type="evidence" value="ECO:0007669"/>
    <property type="project" value="InterPro"/>
</dbReference>
<dbReference type="GO" id="GO:0006779">
    <property type="term" value="P:porphyrin-containing compound biosynthetic process"/>
    <property type="evidence" value="ECO:0007669"/>
    <property type="project" value="InterPro"/>
</dbReference>
<gene>
    <name evidence="2" type="ORF">LCGC14_2238630</name>
</gene>
<dbReference type="PANTHER" id="PTHR47099">
    <property type="entry name" value="METHYLCOBAMIDE:COM METHYLTRANSFERASE MTBA"/>
    <property type="match status" value="1"/>
</dbReference>
<sequence>WITYFEQLQQLRGMENLLMDIAVESPQFYRLADDLLAFNLRWIDKWTAMPYEGLHFADDWGDQQRLMIRPELWRKIFKPRYAEMFRRVKDAGMHVWFHSDGRINDIINDLIEIGVDVINSQTKVVGLDWVAQNARGRVAFRTDIDRQHVMPFGSPSEVKEEVHRTFEACGTPDGGIIACGEVGPDVSLENILAMYEAFREYGKHT</sequence>
<dbReference type="InterPro" id="IPR000257">
    <property type="entry name" value="Uroporphyrinogen_deCOase"/>
</dbReference>
<reference evidence="2" key="1">
    <citation type="journal article" date="2015" name="Nature">
        <title>Complex archaea that bridge the gap between prokaryotes and eukaryotes.</title>
        <authorList>
            <person name="Spang A."/>
            <person name="Saw J.H."/>
            <person name="Jorgensen S.L."/>
            <person name="Zaremba-Niedzwiedzka K."/>
            <person name="Martijn J."/>
            <person name="Lind A.E."/>
            <person name="van Eijk R."/>
            <person name="Schleper C."/>
            <person name="Guy L."/>
            <person name="Ettema T.J."/>
        </authorList>
    </citation>
    <scope>NUCLEOTIDE SEQUENCE</scope>
</reference>
<dbReference type="InterPro" id="IPR052024">
    <property type="entry name" value="Methanogen_methyltrans"/>
</dbReference>
<comment type="caution">
    <text evidence="2">The sequence shown here is derived from an EMBL/GenBank/DDBJ whole genome shotgun (WGS) entry which is preliminary data.</text>
</comment>